<proteinExistence type="predicted"/>
<name>A0A0F7LAQ0_9VIRU</name>
<accession>A0A0F7LAQ0</accession>
<sequence>MTYSDPTANNSFEPPKSVVTSVVSLTVVKYPLIPLASAPIIISPGAGGELFITLATYLFSFK</sequence>
<evidence type="ECO:0000256" key="1">
    <source>
        <dbReference type="SAM" id="Phobius"/>
    </source>
</evidence>
<reference evidence="2" key="1">
    <citation type="journal article" date="2015" name="Front. Microbiol.">
        <title>Combining genomic sequencing methods to explore viral diversity and reveal potential virus-host interactions.</title>
        <authorList>
            <person name="Chow C.E."/>
            <person name="Winget D.M."/>
            <person name="White R.A.III."/>
            <person name="Hallam S.J."/>
            <person name="Suttle C.A."/>
        </authorList>
    </citation>
    <scope>NUCLEOTIDE SEQUENCE</scope>
    <source>
        <strain evidence="2">Oxic3_1</strain>
    </source>
</reference>
<keyword evidence="1" id="KW-0472">Membrane</keyword>
<organism evidence="2">
    <name type="scientific">uncultured marine virus</name>
    <dbReference type="NCBI Taxonomy" id="186617"/>
    <lineage>
        <taxon>Viruses</taxon>
        <taxon>environmental samples</taxon>
    </lineage>
</organism>
<reference evidence="2" key="2">
    <citation type="submission" date="2015-03" db="EMBL/GenBank/DDBJ databases">
        <authorList>
            <person name="Chow C.-E.T."/>
            <person name="Winget D.M."/>
            <person name="White R.A.III."/>
            <person name="Hallam S.J."/>
            <person name="Suttle C.A."/>
        </authorList>
    </citation>
    <scope>NUCLEOTIDE SEQUENCE</scope>
    <source>
        <strain evidence="2">Oxic3_1</strain>
    </source>
</reference>
<protein>
    <submittedName>
        <fullName evidence="2">Uncharacterized protein</fullName>
    </submittedName>
</protein>
<keyword evidence="1" id="KW-1133">Transmembrane helix</keyword>
<keyword evidence="1" id="KW-0812">Transmembrane</keyword>
<feature type="transmembrane region" description="Helical" evidence="1">
    <location>
        <begin position="32"/>
        <end position="59"/>
    </location>
</feature>
<evidence type="ECO:0000313" key="2">
    <source>
        <dbReference type="EMBL" id="AKH48633.1"/>
    </source>
</evidence>
<dbReference type="EMBL" id="KR029607">
    <property type="protein sequence ID" value="AKH48633.1"/>
    <property type="molecule type" value="Genomic_DNA"/>
</dbReference>